<dbReference type="PROSITE" id="PS50181">
    <property type="entry name" value="FBOX"/>
    <property type="match status" value="1"/>
</dbReference>
<dbReference type="Gene3D" id="1.20.1280.50">
    <property type="match status" value="1"/>
</dbReference>
<gene>
    <name evidence="2" type="ORF">RhiirA4_536912</name>
</gene>
<accession>A0A2I1FUF3</accession>
<dbReference type="InterPro" id="IPR036047">
    <property type="entry name" value="F-box-like_dom_sf"/>
</dbReference>
<dbReference type="EMBL" id="LLXI01000015">
    <property type="protein sequence ID" value="PKY38000.1"/>
    <property type="molecule type" value="Genomic_DNA"/>
</dbReference>
<evidence type="ECO:0000313" key="2">
    <source>
        <dbReference type="EMBL" id="PKY38000.1"/>
    </source>
</evidence>
<dbReference type="Proteomes" id="UP000234323">
    <property type="component" value="Unassembled WGS sequence"/>
</dbReference>
<dbReference type="SUPFAM" id="SSF81383">
    <property type="entry name" value="F-box domain"/>
    <property type="match status" value="1"/>
</dbReference>
<organism evidence="2 3">
    <name type="scientific">Rhizophagus irregularis</name>
    <dbReference type="NCBI Taxonomy" id="588596"/>
    <lineage>
        <taxon>Eukaryota</taxon>
        <taxon>Fungi</taxon>
        <taxon>Fungi incertae sedis</taxon>
        <taxon>Mucoromycota</taxon>
        <taxon>Glomeromycotina</taxon>
        <taxon>Glomeromycetes</taxon>
        <taxon>Glomerales</taxon>
        <taxon>Glomeraceae</taxon>
        <taxon>Rhizophagus</taxon>
    </lineage>
</organism>
<dbReference type="InterPro" id="IPR001810">
    <property type="entry name" value="F-box_dom"/>
</dbReference>
<proteinExistence type="predicted"/>
<dbReference type="CDD" id="cd09917">
    <property type="entry name" value="F-box_SF"/>
    <property type="match status" value="1"/>
</dbReference>
<dbReference type="VEuPathDB" id="FungiDB:RhiirFUN_019466"/>
<protein>
    <recommendedName>
        <fullName evidence="1">F-box domain-containing protein</fullName>
    </recommendedName>
</protein>
<dbReference type="Pfam" id="PF12937">
    <property type="entry name" value="F-box-like"/>
    <property type="match status" value="1"/>
</dbReference>
<sequence length="421" mass="50439">MATKLPDECLLEIFKYIDEKSLYSLLLVNRTWCRISISLLWKKPFKENQTNEHFKVILPLISYLDKEIRNSLKIEENNKTKTNNIQEKPTFNYVSFIKELDYTNMCYQAITCLKKLRNNPKDYSIMNDNYLYYGMMQIFEQNSYHVIKHEIENILNVKSTIKQEDSNKFIESILLIILNNSRIETLILDIFYWRSKDIFNILLKIPEQIGNNGFTGFFLKKFHCKLLVKDIDILYNILKLSNNQIRDLSLSFYDVYNNDNDNNNNDNNNNNNNNTSYLDLINLIKSQYYLEKLHINYNSLFIKLILLELQNNFYSIMKLNLISHNNVEDSGFYFLDDEWSNSLELTFNDLNFVDNLKDFPLLNLKFLKLDWDTLNFNHLQSQENELHQSIINLIQYHNIDLKHINLNPLLKFHFRNIFKII</sequence>
<dbReference type="VEuPathDB" id="FungiDB:FUN_023144"/>
<dbReference type="OrthoDB" id="2351318at2759"/>
<keyword evidence="3" id="KW-1185">Reference proteome</keyword>
<feature type="domain" description="F-box" evidence="1">
    <location>
        <begin position="1"/>
        <end position="44"/>
    </location>
</feature>
<dbReference type="VEuPathDB" id="FungiDB:RhiirA1_452518"/>
<name>A0A2I1FUF3_9GLOM</name>
<evidence type="ECO:0000313" key="3">
    <source>
        <dbReference type="Proteomes" id="UP000234323"/>
    </source>
</evidence>
<evidence type="ECO:0000259" key="1">
    <source>
        <dbReference type="PROSITE" id="PS50181"/>
    </source>
</evidence>
<reference evidence="2 3" key="1">
    <citation type="submission" date="2015-10" db="EMBL/GenBank/DDBJ databases">
        <title>Genome analyses suggest a sexual origin of heterokaryosis in a supposedly ancient asexual fungus.</title>
        <authorList>
            <person name="Ropars J."/>
            <person name="Sedzielewska K."/>
            <person name="Noel J."/>
            <person name="Charron P."/>
            <person name="Farinelli L."/>
            <person name="Marton T."/>
            <person name="Kruger M."/>
            <person name="Pelin A."/>
            <person name="Brachmann A."/>
            <person name="Corradi N."/>
        </authorList>
    </citation>
    <scope>NUCLEOTIDE SEQUENCE [LARGE SCALE GENOMIC DNA]</scope>
    <source>
        <strain evidence="2 3">A4</strain>
    </source>
</reference>
<comment type="caution">
    <text evidence="2">The sequence shown here is derived from an EMBL/GenBank/DDBJ whole genome shotgun (WGS) entry which is preliminary data.</text>
</comment>
<dbReference type="AlphaFoldDB" id="A0A2I1FUF3"/>